<organism evidence="3">
    <name type="scientific">Oryza nivara</name>
    <name type="common">Indian wild rice</name>
    <name type="synonym">Oryza sativa f. spontanea</name>
    <dbReference type="NCBI Taxonomy" id="4536"/>
    <lineage>
        <taxon>Eukaryota</taxon>
        <taxon>Viridiplantae</taxon>
        <taxon>Streptophyta</taxon>
        <taxon>Embryophyta</taxon>
        <taxon>Tracheophyta</taxon>
        <taxon>Spermatophyta</taxon>
        <taxon>Magnoliopsida</taxon>
        <taxon>Liliopsida</taxon>
        <taxon>Poales</taxon>
        <taxon>Poaceae</taxon>
        <taxon>BOP clade</taxon>
        <taxon>Oryzoideae</taxon>
        <taxon>Oryzeae</taxon>
        <taxon>Oryzinae</taxon>
        <taxon>Oryza</taxon>
    </lineage>
</organism>
<keyword evidence="2" id="KW-0732">Signal</keyword>
<dbReference type="EnsemblPlants" id="ONIVA08G19730.1">
    <property type="protein sequence ID" value="ONIVA08G19730.1"/>
    <property type="gene ID" value="ONIVA08G19730"/>
</dbReference>
<feature type="signal peptide" evidence="2">
    <location>
        <begin position="1"/>
        <end position="30"/>
    </location>
</feature>
<feature type="compositionally biased region" description="Basic residues" evidence="1">
    <location>
        <begin position="232"/>
        <end position="249"/>
    </location>
</feature>
<dbReference type="AlphaFoldDB" id="A0A0E0ID81"/>
<evidence type="ECO:0000313" key="3">
    <source>
        <dbReference type="EnsemblPlants" id="ONIVA08G19730.1"/>
    </source>
</evidence>
<evidence type="ECO:0000256" key="2">
    <source>
        <dbReference type="SAM" id="SignalP"/>
    </source>
</evidence>
<accession>A0A0E0ID81</accession>
<protein>
    <submittedName>
        <fullName evidence="3">Uncharacterized protein</fullName>
    </submittedName>
</protein>
<proteinExistence type="predicted"/>
<evidence type="ECO:0000256" key="1">
    <source>
        <dbReference type="SAM" id="MobiDB-lite"/>
    </source>
</evidence>
<dbReference type="HOGENOM" id="CLU_1117219_0_0_1"/>
<dbReference type="Proteomes" id="UP000006591">
    <property type="component" value="Chromosome 8"/>
</dbReference>
<evidence type="ECO:0000313" key="4">
    <source>
        <dbReference type="Proteomes" id="UP000006591"/>
    </source>
</evidence>
<reference evidence="3" key="2">
    <citation type="submission" date="2018-04" db="EMBL/GenBank/DDBJ databases">
        <title>OnivRS2 (Oryza nivara Reference Sequence Version 2).</title>
        <authorList>
            <person name="Zhang J."/>
            <person name="Kudrna D."/>
            <person name="Lee S."/>
            <person name="Talag J."/>
            <person name="Rajasekar S."/>
            <person name="Welchert J."/>
            <person name="Hsing Y.-I."/>
            <person name="Wing R.A."/>
        </authorList>
    </citation>
    <scope>NUCLEOTIDE SEQUENCE [LARGE SCALE GENOMIC DNA]</scope>
    <source>
        <strain evidence="3">SL10</strain>
    </source>
</reference>
<feature type="chain" id="PRO_5002362968" evidence="2">
    <location>
        <begin position="31"/>
        <end position="249"/>
    </location>
</feature>
<dbReference type="Gramene" id="ONIVA08G19730.1">
    <property type="protein sequence ID" value="ONIVA08G19730.1"/>
    <property type="gene ID" value="ONIVA08G19730"/>
</dbReference>
<name>A0A0E0ID81_ORYNI</name>
<feature type="compositionally biased region" description="Pro residues" evidence="1">
    <location>
        <begin position="208"/>
        <end position="227"/>
    </location>
</feature>
<sequence>MRGRLPLSPSHRVIAVLLGLLRLAPSPVEGGKFGVVAPSSPSAAAAARLSLPSASRRRQPDSPRRICTYSPCWVLAVTCLHEGMELATLSHDMISLSHNCCNMLPRLLVFRHNGAGGCGGGDEVEGSGGGSGGRVEAEVGERWRLWRWGVAAMGSGGGGDEVEGSGGGYGCGERRRWCNHEHEHEHGDGGASTSSSPKDAVLLLLLCSPPPHPPHKPPLQHSPPPPTAAAAPHRHRSPRPRLHRHRPRS</sequence>
<keyword evidence="4" id="KW-1185">Reference proteome</keyword>
<reference evidence="3" key="1">
    <citation type="submission" date="2015-04" db="UniProtKB">
        <authorList>
            <consortium name="EnsemblPlants"/>
        </authorList>
    </citation>
    <scope>IDENTIFICATION</scope>
    <source>
        <strain evidence="3">SL10</strain>
    </source>
</reference>
<feature type="region of interest" description="Disordered" evidence="1">
    <location>
        <begin position="202"/>
        <end position="249"/>
    </location>
</feature>